<organism evidence="1 2">
    <name type="scientific">Neolewinella antarctica</name>
    <dbReference type="NCBI Taxonomy" id="442734"/>
    <lineage>
        <taxon>Bacteria</taxon>
        <taxon>Pseudomonadati</taxon>
        <taxon>Bacteroidota</taxon>
        <taxon>Saprospiria</taxon>
        <taxon>Saprospirales</taxon>
        <taxon>Lewinellaceae</taxon>
        <taxon>Neolewinella</taxon>
    </lineage>
</organism>
<keyword evidence="2" id="KW-1185">Reference proteome</keyword>
<comment type="caution">
    <text evidence="1">The sequence shown here is derived from an EMBL/GenBank/DDBJ whole genome shotgun (WGS) entry which is preliminary data.</text>
</comment>
<accession>A0ABX0XCY0</accession>
<evidence type="ECO:0000313" key="2">
    <source>
        <dbReference type="Proteomes" id="UP000770785"/>
    </source>
</evidence>
<dbReference type="Proteomes" id="UP000770785">
    <property type="component" value="Unassembled WGS sequence"/>
</dbReference>
<dbReference type="RefSeq" id="WP_168037830.1">
    <property type="nucleotide sequence ID" value="NZ_JAATJH010000004.1"/>
</dbReference>
<dbReference type="SUPFAM" id="SSF52540">
    <property type="entry name" value="P-loop containing nucleoside triphosphate hydrolases"/>
    <property type="match status" value="1"/>
</dbReference>
<gene>
    <name evidence="1" type="ORF">GGR27_002580</name>
</gene>
<reference evidence="1 2" key="1">
    <citation type="submission" date="2020-03" db="EMBL/GenBank/DDBJ databases">
        <title>Genomic Encyclopedia of Type Strains, Phase IV (KMG-IV): sequencing the most valuable type-strain genomes for metagenomic binning, comparative biology and taxonomic classification.</title>
        <authorList>
            <person name="Goeker M."/>
        </authorList>
    </citation>
    <scope>NUCLEOTIDE SEQUENCE [LARGE SCALE GENOMIC DNA]</scope>
    <source>
        <strain evidence="1 2">DSM 105096</strain>
    </source>
</reference>
<sequence length="796" mass="90170">MTGTTTQPALGELLATLEHDVADRLAATRTPDDSPAELRQVVDANLGIVGAIQAVGRAAQLEIEAGDAGNEVAYYVVYEWLNEARDFLILLRNVVFERHRGQVLVNEGELAADTLHEFDRDSQLQATEASRHLLDGLHEMGNRPIYLKKHLSKWKLEKSPLTAHEGQFAVLVAQIEELDRQAFLLEKTRLIFARIHHHFGSAFDDYLDYLNQLNDSLDASLRGAEGADEPVSARELIKQLRTNSSKTPAPQTVGAFIEGLSALTTELPGETDLIIGTDHGLLQQNELDLGQETSAWLQSELMSEIQDLYNRRNQINNRLLVALRTGENRLEFDQQEDQSTADEEIQRTMQQLVKNLRKSAEGLTALREKTLTILHEEVSVKHAFSPEFLQLNLQQTFSQYRKSQVSGLVELRDWAVGKWQRLVNKGIDSFQSEGLSPAERVVRLVNTRRPNPATSHYEGMFVNSGYLGESFRVGRQRELDRTGEIVKNWTLGFRGAILVTGSRHSGKTFFGEMVGHRYFQNRYVDLRPNERLTMGGRILEPTEDLEEALKFVIANGRGKQRMVLIDDLARWEDRDSPLATDVRGLLDKLDQHAGQLFFVVCADALLYDQLRMHFDVDRYFQATFPMRRLTPQEIGEAIYIRHGATQMQIVDDNGEELSPLKLERLIKTFTYRAHGHVGEGLRQWAYAIRPHDEDSVRVDHLAQNSLDVVLSKDAGILLRAILVDRSTSEYQLRKQFGPLFNDQFQLLIQRYLQLGILVRGPNGMLQILPAVVSDVERELASHGFIPASNIHLSQEI</sequence>
<evidence type="ECO:0008006" key="3">
    <source>
        <dbReference type="Google" id="ProtNLM"/>
    </source>
</evidence>
<dbReference type="InterPro" id="IPR027417">
    <property type="entry name" value="P-loop_NTPase"/>
</dbReference>
<protein>
    <recommendedName>
        <fullName evidence="3">AAA+ ATPase domain-containing protein</fullName>
    </recommendedName>
</protein>
<evidence type="ECO:0000313" key="1">
    <source>
        <dbReference type="EMBL" id="NJC27067.1"/>
    </source>
</evidence>
<name>A0ABX0XCY0_9BACT</name>
<dbReference type="EMBL" id="JAATJH010000004">
    <property type="protein sequence ID" value="NJC27067.1"/>
    <property type="molecule type" value="Genomic_DNA"/>
</dbReference>
<proteinExistence type="predicted"/>